<organism evidence="2 3">
    <name type="scientific">Rhizobium chutanense</name>
    <dbReference type="NCBI Taxonomy" id="2035448"/>
    <lineage>
        <taxon>Bacteria</taxon>
        <taxon>Pseudomonadati</taxon>
        <taxon>Pseudomonadota</taxon>
        <taxon>Alphaproteobacteria</taxon>
        <taxon>Hyphomicrobiales</taxon>
        <taxon>Rhizobiaceae</taxon>
        <taxon>Rhizobium/Agrobacterium group</taxon>
        <taxon>Rhizobium</taxon>
    </lineage>
</organism>
<dbReference type="SUPFAM" id="SSF52540">
    <property type="entry name" value="P-loop containing nucleoside triphosphate hydrolases"/>
    <property type="match status" value="1"/>
</dbReference>
<dbReference type="GO" id="GO:0016887">
    <property type="term" value="F:ATP hydrolysis activity"/>
    <property type="evidence" value="ECO:0007669"/>
    <property type="project" value="InterPro"/>
</dbReference>
<sequence>MQINEVSFTRGDVEYRVKLRESASKSRKNTFTVMNGENGTGKSALLRVISDASLGLEMSRQYRFISKNISISKIGKVARTIAVSGTHNDRFPLNSGSEIRLNSGNFDLLPFYYYGPKQSGIYTSVSKASITTAHSLLSAIAVPGEGFGQLGLLLQYMGFHPSLKISFEIGARYRKPASRGLDELRTHVEKLTMNQNGGRSKLSETFRSSLELAHMLFETRAIDAWARDREDNARSMYLVLGDGFGIDDPSGLNSLIPAADYFKVLADFLSVGVLSAHITLQRHGQDLPLNALSSGEWQLFYTLANLTLNVQDDSLILVDEPENSLHPSWQTDYLMLIRDLIKHKTGCHVILATHSPLIAASLLPFDGNLIRMSNGETDQRFRAEFEDTAYGWLPGDILKERFEMDTVRPPEITKAINQSLRLLKNSSEPRPELTAAARRVMALRVHLPTHDPLVSLMDAIVEIAFPDLVEKGETAE</sequence>
<keyword evidence="2" id="KW-0547">Nucleotide-binding</keyword>
<accession>A0A3S0SMK1</accession>
<dbReference type="InterPro" id="IPR027417">
    <property type="entry name" value="P-loop_NTPase"/>
</dbReference>
<dbReference type="GO" id="GO:0005524">
    <property type="term" value="F:ATP binding"/>
    <property type="evidence" value="ECO:0007669"/>
    <property type="project" value="UniProtKB-KW"/>
</dbReference>
<dbReference type="OrthoDB" id="9789856at2"/>
<dbReference type="CDD" id="cd00267">
    <property type="entry name" value="ABC_ATPase"/>
    <property type="match status" value="1"/>
</dbReference>
<protein>
    <submittedName>
        <fullName evidence="2">ATP-binding protein</fullName>
    </submittedName>
</protein>
<evidence type="ECO:0000259" key="1">
    <source>
        <dbReference type="Pfam" id="PF13304"/>
    </source>
</evidence>
<gene>
    <name evidence="2" type="ORF">EFR84_24185</name>
</gene>
<dbReference type="EMBL" id="RJTJ01000025">
    <property type="protein sequence ID" value="RUM00654.1"/>
    <property type="molecule type" value="Genomic_DNA"/>
</dbReference>
<evidence type="ECO:0000313" key="2">
    <source>
        <dbReference type="EMBL" id="RUM00654.1"/>
    </source>
</evidence>
<dbReference type="AlphaFoldDB" id="A0A3S0SMK1"/>
<dbReference type="PANTHER" id="PTHR43581">
    <property type="entry name" value="ATP/GTP PHOSPHATASE"/>
    <property type="match status" value="1"/>
</dbReference>
<reference evidence="2 3" key="1">
    <citation type="submission" date="2018-11" db="EMBL/GenBank/DDBJ databases">
        <title>Rhizobium chutanense sp. nov., isolated from root nodules of Phaseolus vulgaris in China.</title>
        <authorList>
            <person name="Huo Y."/>
        </authorList>
    </citation>
    <scope>NUCLEOTIDE SEQUENCE [LARGE SCALE GENOMIC DNA]</scope>
    <source>
        <strain evidence="2 3">C16</strain>
    </source>
</reference>
<comment type="caution">
    <text evidence="2">The sequence shown here is derived from an EMBL/GenBank/DDBJ whole genome shotgun (WGS) entry which is preliminary data.</text>
</comment>
<name>A0A3S0SMK1_9HYPH</name>
<dbReference type="PANTHER" id="PTHR43581:SF2">
    <property type="entry name" value="EXCINUCLEASE ATPASE SUBUNIT"/>
    <property type="match status" value="1"/>
</dbReference>
<dbReference type="Gene3D" id="3.40.50.300">
    <property type="entry name" value="P-loop containing nucleotide triphosphate hydrolases"/>
    <property type="match status" value="1"/>
</dbReference>
<feature type="domain" description="ATPase AAA-type core" evidence="1">
    <location>
        <begin position="200"/>
        <end position="358"/>
    </location>
</feature>
<dbReference type="RefSeq" id="WP_126910866.1">
    <property type="nucleotide sequence ID" value="NZ_ML133772.1"/>
</dbReference>
<dbReference type="Proteomes" id="UP000278081">
    <property type="component" value="Unassembled WGS sequence"/>
</dbReference>
<keyword evidence="2" id="KW-0067">ATP-binding</keyword>
<dbReference type="Pfam" id="PF13304">
    <property type="entry name" value="AAA_21"/>
    <property type="match status" value="1"/>
</dbReference>
<evidence type="ECO:0000313" key="3">
    <source>
        <dbReference type="Proteomes" id="UP000278081"/>
    </source>
</evidence>
<dbReference type="InterPro" id="IPR003959">
    <property type="entry name" value="ATPase_AAA_core"/>
</dbReference>
<proteinExistence type="predicted"/>
<dbReference type="InterPro" id="IPR051396">
    <property type="entry name" value="Bact_Antivir_Def_Nuclease"/>
</dbReference>